<accession>A0A1K1PW38</accession>
<dbReference type="InterPro" id="IPR026869">
    <property type="entry name" value="EgtC-like"/>
</dbReference>
<dbReference type="SUPFAM" id="SSF56235">
    <property type="entry name" value="N-terminal nucleophile aminohydrolases (Ntn hydrolases)"/>
    <property type="match status" value="1"/>
</dbReference>
<dbReference type="EMBL" id="FPIP01000011">
    <property type="protein sequence ID" value="SFW51847.1"/>
    <property type="molecule type" value="Genomic_DNA"/>
</dbReference>
<sequence length="252" mass="28988">MCELLGFTSEKNTDISDYLRSFFAHSRSNPHGWGMMYENVGRVILKEPVCAAESSFLGDMIDSLAPQKNLLAHIRFATVGSINENNCHPFTGRDISGREWTLIHNGTIFNGRHNHRYSAAQQGDTDSERFFLSLLDYMNEHISRAIPKEHERFEIVNHFIVENAPRNKLNLMIYDGDMLYVHKNLKNTLCFKRLESGIIFATKPLDDGVWIPFPMAQVIAYKHGREVYRGDRHKGTFVPPLEYITAMDAMYI</sequence>
<gene>
    <name evidence="3" type="ORF">SAMN02910280_0198</name>
</gene>
<evidence type="ECO:0000259" key="2">
    <source>
        <dbReference type="PROSITE" id="PS51278"/>
    </source>
</evidence>
<dbReference type="GO" id="GO:0016740">
    <property type="term" value="F:transferase activity"/>
    <property type="evidence" value="ECO:0007669"/>
    <property type="project" value="UniProtKB-KW"/>
</dbReference>
<dbReference type="Gene3D" id="3.60.20.10">
    <property type="entry name" value="Glutamine Phosphoribosylpyrophosphate, subunit 1, domain 1"/>
    <property type="match status" value="1"/>
</dbReference>
<dbReference type="PROSITE" id="PS51278">
    <property type="entry name" value="GATASE_TYPE_2"/>
    <property type="match status" value="1"/>
</dbReference>
<dbReference type="Pfam" id="PF13230">
    <property type="entry name" value="GATase_4"/>
    <property type="match status" value="1"/>
</dbReference>
<dbReference type="PANTHER" id="PTHR42824:SF1">
    <property type="entry name" value="GLUTAMINE AMIDOTRANSFERASE YAFJ-RELATED"/>
    <property type="match status" value="1"/>
</dbReference>
<dbReference type="PANTHER" id="PTHR42824">
    <property type="entry name" value="GLUTAMINE AMIDOTRANSFERASE"/>
    <property type="match status" value="1"/>
</dbReference>
<keyword evidence="1 3" id="KW-0315">Glutamine amidotransferase</keyword>
<reference evidence="4" key="1">
    <citation type="submission" date="2016-11" db="EMBL/GenBank/DDBJ databases">
        <authorList>
            <person name="Varghese N."/>
            <person name="Submissions S."/>
        </authorList>
    </citation>
    <scope>NUCLEOTIDE SEQUENCE [LARGE SCALE GENOMIC DNA]</scope>
    <source>
        <strain evidence="4">YL228</strain>
    </source>
</reference>
<protein>
    <submittedName>
        <fullName evidence="3">Glutamine amidotransferase</fullName>
    </submittedName>
</protein>
<dbReference type="InterPro" id="IPR029055">
    <property type="entry name" value="Ntn_hydrolases_N"/>
</dbReference>
<evidence type="ECO:0000256" key="1">
    <source>
        <dbReference type="ARBA" id="ARBA00022962"/>
    </source>
</evidence>
<organism evidence="3 4">
    <name type="scientific">Ruminococcus flavefaciens</name>
    <dbReference type="NCBI Taxonomy" id="1265"/>
    <lineage>
        <taxon>Bacteria</taxon>
        <taxon>Bacillati</taxon>
        <taxon>Bacillota</taxon>
        <taxon>Clostridia</taxon>
        <taxon>Eubacteriales</taxon>
        <taxon>Oscillospiraceae</taxon>
        <taxon>Ruminococcus</taxon>
    </lineage>
</organism>
<proteinExistence type="predicted"/>
<keyword evidence="3" id="KW-0808">Transferase</keyword>
<dbReference type="RefSeq" id="WP_072301249.1">
    <property type="nucleotide sequence ID" value="NZ_FPIP01000011.1"/>
</dbReference>
<name>A0A1K1PW38_RUMFL</name>
<evidence type="ECO:0000313" key="3">
    <source>
        <dbReference type="EMBL" id="SFW51847.1"/>
    </source>
</evidence>
<feature type="domain" description="Glutamine amidotransferase type-2" evidence="2">
    <location>
        <begin position="2"/>
        <end position="252"/>
    </location>
</feature>
<evidence type="ECO:0000313" key="4">
    <source>
        <dbReference type="Proteomes" id="UP000183461"/>
    </source>
</evidence>
<dbReference type="AlphaFoldDB" id="A0A1K1PW38"/>
<dbReference type="Proteomes" id="UP000183461">
    <property type="component" value="Unassembled WGS sequence"/>
</dbReference>
<dbReference type="InterPro" id="IPR017932">
    <property type="entry name" value="GATase_2_dom"/>
</dbReference>